<name>A0ACC3N2A2_9PEZI</name>
<comment type="caution">
    <text evidence="1">The sequence shown here is derived from an EMBL/GenBank/DDBJ whole genome shotgun (WGS) entry which is preliminary data.</text>
</comment>
<dbReference type="Proteomes" id="UP001281147">
    <property type="component" value="Unassembled WGS sequence"/>
</dbReference>
<protein>
    <submittedName>
        <fullName evidence="1">Uncharacterized protein</fullName>
    </submittedName>
</protein>
<proteinExistence type="predicted"/>
<organism evidence="1 2">
    <name type="scientific">Vermiconidia calcicola</name>
    <dbReference type="NCBI Taxonomy" id="1690605"/>
    <lineage>
        <taxon>Eukaryota</taxon>
        <taxon>Fungi</taxon>
        <taxon>Dikarya</taxon>
        <taxon>Ascomycota</taxon>
        <taxon>Pezizomycotina</taxon>
        <taxon>Dothideomycetes</taxon>
        <taxon>Dothideomycetidae</taxon>
        <taxon>Mycosphaerellales</taxon>
        <taxon>Extremaceae</taxon>
        <taxon>Vermiconidia</taxon>
    </lineage>
</organism>
<accession>A0ACC3N2A2</accession>
<gene>
    <name evidence="1" type="ORF">LTR37_011395</name>
</gene>
<dbReference type="EMBL" id="JAUTXU010000099">
    <property type="protein sequence ID" value="KAK3708673.1"/>
    <property type="molecule type" value="Genomic_DNA"/>
</dbReference>
<reference evidence="1" key="1">
    <citation type="submission" date="2023-07" db="EMBL/GenBank/DDBJ databases">
        <title>Black Yeasts Isolated from many extreme environments.</title>
        <authorList>
            <person name="Coleine C."/>
            <person name="Stajich J.E."/>
            <person name="Selbmann L."/>
        </authorList>
    </citation>
    <scope>NUCLEOTIDE SEQUENCE</scope>
    <source>
        <strain evidence="1">CCFEE 5714</strain>
    </source>
</reference>
<sequence length="546" mass="60298">MTADDFVQNFVALPVEERSKALVQLAQSATYSERQATLKAISDKNDIVPVLPLELIIHVFSHLHWLDAWALQLVNRRWRQILSSEQFQRAELSRWHTHEAADSGRSVESIARDSFRDRVRHMCAVRTGRPFTMNTLDTIDGGLKGVSDFIGNKIAYVCQQAGDSDVVIVRDLITGDATILRGEERERIMSVILTTTVVAFLTSQGHLYTTEFTHDLLLHKTSRIKLPSSQICGASGREGTIVLAMGAIQQGGVFTTEILIYETTTQRLRSFGICDTCQGPLGNARSLSNCGILVNSNRTIDIFSLMWDRNGAAEGKRFRLSSIRVSATDGQVLSTKRYSSNESLEFKPSYGSGRLAMFPPRPTGRKGEFQILVTEQPPLRLNLPIRVKHIAHFDAERAVFVDPDQDARLCQTAICDHGVLPLRSSSPFKSEKHYVRWKDLAVLGLQESQGWTQYIVLMNDAFMVSVETSRKGGLQEATGAAGDLIRENTDQRSSSSKKGDEASKSLNDFAKGAPGQTVSGTKIKGSDQVTNAQTGSADHLELGKGE</sequence>
<evidence type="ECO:0000313" key="2">
    <source>
        <dbReference type="Proteomes" id="UP001281147"/>
    </source>
</evidence>
<keyword evidence="2" id="KW-1185">Reference proteome</keyword>
<evidence type="ECO:0000313" key="1">
    <source>
        <dbReference type="EMBL" id="KAK3708673.1"/>
    </source>
</evidence>